<proteinExistence type="predicted"/>
<evidence type="ECO:0000313" key="2">
    <source>
        <dbReference type="Proteomes" id="UP000187406"/>
    </source>
</evidence>
<dbReference type="EMBL" id="BDDD01000083">
    <property type="protein sequence ID" value="GAV58812.1"/>
    <property type="molecule type" value="Genomic_DNA"/>
</dbReference>
<organism evidence="1 2">
    <name type="scientific">Cephalotus follicularis</name>
    <name type="common">Albany pitcher plant</name>
    <dbReference type="NCBI Taxonomy" id="3775"/>
    <lineage>
        <taxon>Eukaryota</taxon>
        <taxon>Viridiplantae</taxon>
        <taxon>Streptophyta</taxon>
        <taxon>Embryophyta</taxon>
        <taxon>Tracheophyta</taxon>
        <taxon>Spermatophyta</taxon>
        <taxon>Magnoliopsida</taxon>
        <taxon>eudicotyledons</taxon>
        <taxon>Gunneridae</taxon>
        <taxon>Pentapetalae</taxon>
        <taxon>rosids</taxon>
        <taxon>fabids</taxon>
        <taxon>Oxalidales</taxon>
        <taxon>Cephalotaceae</taxon>
        <taxon>Cephalotus</taxon>
    </lineage>
</organism>
<dbReference type="GO" id="GO:0003676">
    <property type="term" value="F:nucleic acid binding"/>
    <property type="evidence" value="ECO:0007669"/>
    <property type="project" value="InterPro"/>
</dbReference>
<dbReference type="InterPro" id="IPR036397">
    <property type="entry name" value="RNaseH_sf"/>
</dbReference>
<dbReference type="Proteomes" id="UP000187406">
    <property type="component" value="Unassembled WGS sequence"/>
</dbReference>
<name>A0A1Q3ATB7_CEPFO</name>
<evidence type="ECO:0000313" key="1">
    <source>
        <dbReference type="EMBL" id="GAV58812.1"/>
    </source>
</evidence>
<dbReference type="OrthoDB" id="1920326at2759"/>
<dbReference type="Gene3D" id="3.30.420.10">
    <property type="entry name" value="Ribonuclease H-like superfamily/Ribonuclease H"/>
    <property type="match status" value="1"/>
</dbReference>
<protein>
    <submittedName>
        <fullName evidence="1">Uncharacterized protein</fullName>
    </submittedName>
</protein>
<gene>
    <name evidence="1" type="ORF">CFOL_v3_02345</name>
</gene>
<dbReference type="STRING" id="3775.A0A1Q3ATB7"/>
<dbReference type="SUPFAM" id="SSF53098">
    <property type="entry name" value="Ribonuclease H-like"/>
    <property type="match status" value="1"/>
</dbReference>
<reference evidence="2" key="1">
    <citation type="submission" date="2016-04" db="EMBL/GenBank/DDBJ databases">
        <title>Cephalotus genome sequencing.</title>
        <authorList>
            <person name="Fukushima K."/>
            <person name="Hasebe M."/>
            <person name="Fang X."/>
        </authorList>
    </citation>
    <scope>NUCLEOTIDE SEQUENCE [LARGE SCALE GENOMIC DNA]</scope>
    <source>
        <strain evidence="2">cv. St1</strain>
    </source>
</reference>
<dbReference type="InterPro" id="IPR012337">
    <property type="entry name" value="RNaseH-like_sf"/>
</dbReference>
<dbReference type="InParanoid" id="A0A1Q3ATB7"/>
<accession>A0A1Q3ATB7</accession>
<comment type="caution">
    <text evidence="1">The sequence shown here is derived from an EMBL/GenBank/DDBJ whole genome shotgun (WGS) entry which is preliminary data.</text>
</comment>
<dbReference type="AlphaFoldDB" id="A0A1Q3ATB7"/>
<feature type="non-terminal residue" evidence="1">
    <location>
        <position position="1"/>
    </location>
</feature>
<sequence length="71" mass="7916">SLVQFIANDSYTILGVGICGNVYKSVEDYRFQVGNAMDLGKLVVGEVEKSKSVTMSRWDNQWLTSSQVCFC</sequence>
<keyword evidence="2" id="KW-1185">Reference proteome</keyword>